<dbReference type="NCBIfam" id="TIGR02937">
    <property type="entry name" value="sigma70-ECF"/>
    <property type="match status" value="1"/>
</dbReference>
<evidence type="ECO:0000256" key="4">
    <source>
        <dbReference type="ARBA" id="ARBA00023163"/>
    </source>
</evidence>
<dbReference type="SUPFAM" id="SSF88946">
    <property type="entry name" value="Sigma2 domain of RNA polymerase sigma factors"/>
    <property type="match status" value="1"/>
</dbReference>
<dbReference type="Pfam" id="PF08281">
    <property type="entry name" value="Sigma70_r4_2"/>
    <property type="match status" value="1"/>
</dbReference>
<dbReference type="GO" id="GO:0003677">
    <property type="term" value="F:DNA binding"/>
    <property type="evidence" value="ECO:0007669"/>
    <property type="project" value="InterPro"/>
</dbReference>
<dbReference type="PANTHER" id="PTHR43133:SF25">
    <property type="entry name" value="RNA POLYMERASE SIGMA FACTOR RFAY-RELATED"/>
    <property type="match status" value="1"/>
</dbReference>
<dbReference type="AlphaFoldDB" id="A0AA49JX02"/>
<dbReference type="Gene3D" id="1.10.10.10">
    <property type="entry name" value="Winged helix-like DNA-binding domain superfamily/Winged helix DNA-binding domain"/>
    <property type="match status" value="1"/>
</dbReference>
<dbReference type="InterPro" id="IPR014284">
    <property type="entry name" value="RNA_pol_sigma-70_dom"/>
</dbReference>
<keyword evidence="9" id="KW-1185">Reference proteome</keyword>
<evidence type="ECO:0000256" key="1">
    <source>
        <dbReference type="ARBA" id="ARBA00010641"/>
    </source>
</evidence>
<evidence type="ECO:0000256" key="3">
    <source>
        <dbReference type="ARBA" id="ARBA00023082"/>
    </source>
</evidence>
<keyword evidence="3" id="KW-0731">Sigma factor</keyword>
<dbReference type="CDD" id="cd06171">
    <property type="entry name" value="Sigma70_r4"/>
    <property type="match status" value="1"/>
</dbReference>
<dbReference type="InterPro" id="IPR013249">
    <property type="entry name" value="RNA_pol_sigma70_r4_t2"/>
</dbReference>
<evidence type="ECO:0000313" key="8">
    <source>
        <dbReference type="EMBL" id="WKW16259.1"/>
    </source>
</evidence>
<dbReference type="Pfam" id="PF04542">
    <property type="entry name" value="Sigma70_r2"/>
    <property type="match status" value="1"/>
</dbReference>
<dbReference type="KEGG" id="pspc:Strain318_002670"/>
<feature type="domain" description="RNA polymerase sigma factor 70 region 4 type 2" evidence="6">
    <location>
        <begin position="123"/>
        <end position="174"/>
    </location>
</feature>
<accession>A0AA49Q8Y7</accession>
<dbReference type="InterPro" id="IPR036388">
    <property type="entry name" value="WH-like_DNA-bd_sf"/>
</dbReference>
<dbReference type="PANTHER" id="PTHR43133">
    <property type="entry name" value="RNA POLYMERASE ECF-TYPE SIGMA FACTO"/>
    <property type="match status" value="1"/>
</dbReference>
<comment type="similarity">
    <text evidence="1">Belongs to the sigma-70 factor family. ECF subfamily.</text>
</comment>
<keyword evidence="2" id="KW-0805">Transcription regulation</keyword>
<accession>A0AA49JX02</accession>
<protein>
    <submittedName>
        <fullName evidence="7">Sigma-70 family RNA polymerase sigma factor</fullName>
    </submittedName>
</protein>
<keyword evidence="4" id="KW-0804">Transcription</keyword>
<evidence type="ECO:0000259" key="6">
    <source>
        <dbReference type="Pfam" id="PF08281"/>
    </source>
</evidence>
<name>A0AA49JX02_9BACT</name>
<dbReference type="SUPFAM" id="SSF88659">
    <property type="entry name" value="Sigma3 and sigma4 domains of RNA polymerase sigma factors"/>
    <property type="match status" value="1"/>
</dbReference>
<dbReference type="RefSeq" id="WP_367886211.1">
    <property type="nucleotide sequence ID" value="NZ_CP130612.1"/>
</dbReference>
<dbReference type="EMBL" id="CP130612">
    <property type="protein sequence ID" value="WKW13352.1"/>
    <property type="molecule type" value="Genomic_DNA"/>
</dbReference>
<dbReference type="InterPro" id="IPR039425">
    <property type="entry name" value="RNA_pol_sigma-70-like"/>
</dbReference>
<proteinExistence type="inferred from homology"/>
<dbReference type="Proteomes" id="UP001229955">
    <property type="component" value="Chromosome"/>
</dbReference>
<dbReference type="InterPro" id="IPR007627">
    <property type="entry name" value="RNA_pol_sigma70_r2"/>
</dbReference>
<dbReference type="InterPro" id="IPR013325">
    <property type="entry name" value="RNA_pol_sigma_r2"/>
</dbReference>
<evidence type="ECO:0000259" key="5">
    <source>
        <dbReference type="Pfam" id="PF04542"/>
    </source>
</evidence>
<reference evidence="7" key="1">
    <citation type="submission" date="2023-07" db="EMBL/GenBank/DDBJ databases">
        <authorList>
            <person name="Haufschild T."/>
            <person name="Kallscheuer N."/>
            <person name="Hammer J."/>
            <person name="Kohn T."/>
            <person name="Kabuu M."/>
            <person name="Jogler M."/>
            <person name="Wohfarth N."/>
            <person name="Heuer A."/>
            <person name="Rohde M."/>
            <person name="van Teeseling M.C.F."/>
            <person name="Jogler C."/>
        </authorList>
    </citation>
    <scope>NUCLEOTIDE SEQUENCE</scope>
    <source>
        <strain evidence="7">Strain 138</strain>
        <strain evidence="8">Strain 318</strain>
    </source>
</reference>
<gene>
    <name evidence="7" type="ORF">Strain138_002670</name>
    <name evidence="8" type="ORF">Strain318_002670</name>
</gene>
<dbReference type="Gene3D" id="1.10.1740.10">
    <property type="match status" value="1"/>
</dbReference>
<organism evidence="7">
    <name type="scientific">Pseudogemmatithrix spongiicola</name>
    <dbReference type="NCBI Taxonomy" id="3062599"/>
    <lineage>
        <taxon>Bacteria</taxon>
        <taxon>Pseudomonadati</taxon>
        <taxon>Gemmatimonadota</taxon>
        <taxon>Gemmatimonadia</taxon>
        <taxon>Gemmatimonadales</taxon>
        <taxon>Gemmatimonadaceae</taxon>
        <taxon>Pseudogemmatithrix</taxon>
    </lineage>
</organism>
<evidence type="ECO:0000256" key="2">
    <source>
        <dbReference type="ARBA" id="ARBA00023015"/>
    </source>
</evidence>
<evidence type="ECO:0000313" key="7">
    <source>
        <dbReference type="EMBL" id="WKW13352.1"/>
    </source>
</evidence>
<sequence>MTEELAPATDEHAEFSALTLTALDDVYRFARSLTRDEADAEDVVQETYLRAFRSWKTFQPGTDVRRWLFTIARNVFLRSRERGQREVTLDDDGAEAVDAAQSKEGWVRRGLDPLLARTDLAPAIQQALEDIPDTFRSAVVLVDLEDQSYEDAAQVLGIPVGTVRSRLFRGRKLLQEKLALHAQDLGLIPPPGPDRSDA</sequence>
<evidence type="ECO:0000313" key="9">
    <source>
        <dbReference type="Proteomes" id="UP001229955"/>
    </source>
</evidence>
<dbReference type="GO" id="GO:0016987">
    <property type="term" value="F:sigma factor activity"/>
    <property type="evidence" value="ECO:0007669"/>
    <property type="project" value="UniProtKB-KW"/>
</dbReference>
<dbReference type="EMBL" id="CP130613">
    <property type="protein sequence ID" value="WKW16259.1"/>
    <property type="molecule type" value="Genomic_DNA"/>
</dbReference>
<feature type="domain" description="RNA polymerase sigma-70 region 2" evidence="5">
    <location>
        <begin position="23"/>
        <end position="85"/>
    </location>
</feature>
<dbReference type="GO" id="GO:0006352">
    <property type="term" value="P:DNA-templated transcription initiation"/>
    <property type="evidence" value="ECO:0007669"/>
    <property type="project" value="InterPro"/>
</dbReference>
<dbReference type="InterPro" id="IPR013324">
    <property type="entry name" value="RNA_pol_sigma_r3/r4-like"/>
</dbReference>